<sequence>MVDVPTAYVDHAAAAFYPVVMMHGMNDAGHNGHMERMRHVVSDALDGGLIVRGYIHRFNDPPVIGFLACHSPLAGIGSLPICNPADFLCRHLNKFFGAFAYSSELQRQLAQSNFYRDPTRIPEYLKRVKYLPDINNEHAVKNATYKANFASLRQLIMVRALQDTQTLHTTGRLTMYETPGNHLQFSDDLLATKRISVEISNTMRAGIMGGCLLAASAWSAILDVPHGPAIWQPESFLVDDRFIFDLDRDYHAGNDTPSLAKPEFPVVIMHGMGDAALNPGMQRLRKAVATRLGAYVTNVQIGASQAEDTSNGFFMNLDKQVDYFARVMISTAAYADSIQGSHLSSLFLMTLILIHAEKIAQANYFRDPTRIPEYQAHALFLPDLNNEKPSMNATYKANFATLQRLLLVRAAQDSMVYPSESEWFGAYEDGAFDRILAMNETTWYKADAFGLQTLDKAGKITFKETTGDHLRIPTETLLAWADQYFV</sequence>
<keyword evidence="1" id="KW-0378">Hydrolase</keyword>
<name>A0A418D9V9_APHAT</name>
<dbReference type="InterPro" id="IPR029058">
    <property type="entry name" value="AB_hydrolase_fold"/>
</dbReference>
<accession>A0A418D9V9</accession>
<dbReference type="PANTHER" id="PTHR11247">
    <property type="entry name" value="PALMITOYL-PROTEIN THIOESTERASE/DOLICHYLDIPHOSPHATASE 1"/>
    <property type="match status" value="1"/>
</dbReference>
<dbReference type="VEuPathDB" id="FungiDB:H257_17486"/>
<organism evidence="2 3">
    <name type="scientific">Aphanomyces astaci</name>
    <name type="common">Crayfish plague agent</name>
    <dbReference type="NCBI Taxonomy" id="112090"/>
    <lineage>
        <taxon>Eukaryota</taxon>
        <taxon>Sar</taxon>
        <taxon>Stramenopiles</taxon>
        <taxon>Oomycota</taxon>
        <taxon>Saprolegniomycetes</taxon>
        <taxon>Saprolegniales</taxon>
        <taxon>Verrucalvaceae</taxon>
        <taxon>Aphanomyces</taxon>
    </lineage>
</organism>
<dbReference type="PANTHER" id="PTHR11247:SF8">
    <property type="entry name" value="PALMITOYL-PROTEIN THIOESTERASE 1"/>
    <property type="match status" value="1"/>
</dbReference>
<dbReference type="SUPFAM" id="SSF53474">
    <property type="entry name" value="alpha/beta-Hydrolases"/>
    <property type="match status" value="2"/>
</dbReference>
<dbReference type="GO" id="GO:0016790">
    <property type="term" value="F:thiolester hydrolase activity"/>
    <property type="evidence" value="ECO:0007669"/>
    <property type="project" value="TreeGrafter"/>
</dbReference>
<proteinExistence type="predicted"/>
<dbReference type="GO" id="GO:0005764">
    <property type="term" value="C:lysosome"/>
    <property type="evidence" value="ECO:0007669"/>
    <property type="project" value="TreeGrafter"/>
</dbReference>
<dbReference type="Gene3D" id="3.40.50.1820">
    <property type="entry name" value="alpha/beta hydrolase"/>
    <property type="match status" value="3"/>
</dbReference>
<dbReference type="AlphaFoldDB" id="A0A418D9V9"/>
<evidence type="ECO:0000313" key="3">
    <source>
        <dbReference type="Proteomes" id="UP000285712"/>
    </source>
</evidence>
<gene>
    <name evidence="2" type="ORF">DYB35_008656</name>
</gene>
<dbReference type="EMBL" id="QUTG01003464">
    <property type="protein sequence ID" value="RHY91478.1"/>
    <property type="molecule type" value="Genomic_DNA"/>
</dbReference>
<dbReference type="Pfam" id="PF02089">
    <property type="entry name" value="Palm_thioest"/>
    <property type="match status" value="3"/>
</dbReference>
<evidence type="ECO:0000256" key="1">
    <source>
        <dbReference type="ARBA" id="ARBA00022801"/>
    </source>
</evidence>
<protein>
    <recommendedName>
        <fullName evidence="4">Palmitoyl-protein thioesterase 1</fullName>
    </recommendedName>
</protein>
<comment type="caution">
    <text evidence="2">The sequence shown here is derived from an EMBL/GenBank/DDBJ whole genome shotgun (WGS) entry which is preliminary data.</text>
</comment>
<dbReference type="Proteomes" id="UP000285712">
    <property type="component" value="Unassembled WGS sequence"/>
</dbReference>
<evidence type="ECO:0008006" key="4">
    <source>
        <dbReference type="Google" id="ProtNLM"/>
    </source>
</evidence>
<dbReference type="VEuPathDB" id="FungiDB:H257_17487"/>
<reference evidence="2 3" key="1">
    <citation type="submission" date="2018-08" db="EMBL/GenBank/DDBJ databases">
        <title>Aphanomyces genome sequencing and annotation.</title>
        <authorList>
            <person name="Minardi D."/>
            <person name="Oidtmann B."/>
            <person name="Van Der Giezen M."/>
            <person name="Studholme D.J."/>
        </authorList>
    </citation>
    <scope>NUCLEOTIDE SEQUENCE [LARGE SCALE GENOMIC DNA]</scope>
    <source>
        <strain evidence="2 3">Sv</strain>
    </source>
</reference>
<evidence type="ECO:0000313" key="2">
    <source>
        <dbReference type="EMBL" id="RHY91478.1"/>
    </source>
</evidence>